<protein>
    <submittedName>
        <fullName evidence="1">Uncharacterized protein</fullName>
    </submittedName>
</protein>
<evidence type="ECO:0000313" key="2">
    <source>
        <dbReference type="Proteomes" id="UP001057402"/>
    </source>
</evidence>
<sequence length="93" mass="10545">MRRVERVNVAFMLSGMGSGGVDVFKMASTQWEKRQAKALGEAKIRMTKQKGTDDKSNIFWNNLWGQSKDRRNSVNADEEANERARRAAAAARR</sequence>
<accession>A0ACB9M647</accession>
<comment type="caution">
    <text evidence="1">The sequence shown here is derived from an EMBL/GenBank/DDBJ whole genome shotgun (WGS) entry which is preliminary data.</text>
</comment>
<name>A0ACB9M647_9MYRT</name>
<evidence type="ECO:0000313" key="1">
    <source>
        <dbReference type="EMBL" id="KAI4319738.1"/>
    </source>
</evidence>
<reference evidence="2" key="1">
    <citation type="journal article" date="2023" name="Front. Plant Sci.">
        <title>Chromosomal-level genome assembly of Melastoma candidum provides insights into trichome evolution.</title>
        <authorList>
            <person name="Zhong Y."/>
            <person name="Wu W."/>
            <person name="Sun C."/>
            <person name="Zou P."/>
            <person name="Liu Y."/>
            <person name="Dai S."/>
            <person name="Zhou R."/>
        </authorList>
    </citation>
    <scope>NUCLEOTIDE SEQUENCE [LARGE SCALE GENOMIC DNA]</scope>
</reference>
<gene>
    <name evidence="1" type="ORF">MLD38_033302</name>
</gene>
<organism evidence="1 2">
    <name type="scientific">Melastoma candidum</name>
    <dbReference type="NCBI Taxonomy" id="119954"/>
    <lineage>
        <taxon>Eukaryota</taxon>
        <taxon>Viridiplantae</taxon>
        <taxon>Streptophyta</taxon>
        <taxon>Embryophyta</taxon>
        <taxon>Tracheophyta</taxon>
        <taxon>Spermatophyta</taxon>
        <taxon>Magnoliopsida</taxon>
        <taxon>eudicotyledons</taxon>
        <taxon>Gunneridae</taxon>
        <taxon>Pentapetalae</taxon>
        <taxon>rosids</taxon>
        <taxon>malvids</taxon>
        <taxon>Myrtales</taxon>
        <taxon>Melastomataceae</taxon>
        <taxon>Melastomatoideae</taxon>
        <taxon>Melastomateae</taxon>
        <taxon>Melastoma</taxon>
    </lineage>
</organism>
<dbReference type="Proteomes" id="UP001057402">
    <property type="component" value="Chromosome 10"/>
</dbReference>
<keyword evidence="2" id="KW-1185">Reference proteome</keyword>
<dbReference type="EMBL" id="CM042889">
    <property type="protein sequence ID" value="KAI4319738.1"/>
    <property type="molecule type" value="Genomic_DNA"/>
</dbReference>
<proteinExistence type="predicted"/>